<dbReference type="Pfam" id="PF01261">
    <property type="entry name" value="AP_endonuc_2"/>
    <property type="match status" value="1"/>
</dbReference>
<keyword evidence="2" id="KW-0413">Isomerase</keyword>
<dbReference type="Gene3D" id="3.20.20.150">
    <property type="entry name" value="Divalent-metal-dependent TIM barrel enzymes"/>
    <property type="match status" value="1"/>
</dbReference>
<keyword evidence="3" id="KW-1185">Reference proteome</keyword>
<evidence type="ECO:0000313" key="2">
    <source>
        <dbReference type="EMBL" id="PVY44319.1"/>
    </source>
</evidence>
<protein>
    <submittedName>
        <fullName evidence="2">Sugar phosphate isomerase/epimerase</fullName>
    </submittedName>
</protein>
<accession>A0A2U1B6L0</accession>
<feature type="domain" description="Xylose isomerase-like TIM barrel" evidence="1">
    <location>
        <begin position="24"/>
        <end position="256"/>
    </location>
</feature>
<dbReference type="GO" id="GO:0016853">
    <property type="term" value="F:isomerase activity"/>
    <property type="evidence" value="ECO:0007669"/>
    <property type="project" value="UniProtKB-KW"/>
</dbReference>
<organism evidence="2 3">
    <name type="scientific">Victivallis vadensis</name>
    <dbReference type="NCBI Taxonomy" id="172901"/>
    <lineage>
        <taxon>Bacteria</taxon>
        <taxon>Pseudomonadati</taxon>
        <taxon>Lentisphaerota</taxon>
        <taxon>Lentisphaeria</taxon>
        <taxon>Victivallales</taxon>
        <taxon>Victivallaceae</taxon>
        <taxon>Victivallis</taxon>
    </lineage>
</organism>
<dbReference type="RefSeq" id="WP_116883322.1">
    <property type="nucleotide sequence ID" value="NZ_QEKH01000007.1"/>
</dbReference>
<comment type="caution">
    <text evidence="2">The sequence shown here is derived from an EMBL/GenBank/DDBJ whole genome shotgun (WGS) entry which is preliminary data.</text>
</comment>
<dbReference type="SUPFAM" id="SSF51658">
    <property type="entry name" value="Xylose isomerase-like"/>
    <property type="match status" value="1"/>
</dbReference>
<dbReference type="AlphaFoldDB" id="A0A2U1B6L0"/>
<dbReference type="Proteomes" id="UP000245959">
    <property type="component" value="Unassembled WGS sequence"/>
</dbReference>
<dbReference type="InterPro" id="IPR013022">
    <property type="entry name" value="Xyl_isomerase-like_TIM-brl"/>
</dbReference>
<gene>
    <name evidence="2" type="ORF">C8D82_10774</name>
</gene>
<dbReference type="InterPro" id="IPR050312">
    <property type="entry name" value="IolE/XylAMocC-like"/>
</dbReference>
<name>A0A2U1B6L0_9BACT</name>
<dbReference type="GeneID" id="78294630"/>
<evidence type="ECO:0000259" key="1">
    <source>
        <dbReference type="Pfam" id="PF01261"/>
    </source>
</evidence>
<dbReference type="PANTHER" id="PTHR12110">
    <property type="entry name" value="HYDROXYPYRUVATE ISOMERASE"/>
    <property type="match status" value="1"/>
</dbReference>
<dbReference type="EMBL" id="QEKH01000007">
    <property type="protein sequence ID" value="PVY44319.1"/>
    <property type="molecule type" value="Genomic_DNA"/>
</dbReference>
<reference evidence="2 3" key="1">
    <citation type="submission" date="2018-04" db="EMBL/GenBank/DDBJ databases">
        <title>Genomic Encyclopedia of Type Strains, Phase IV (KMG-IV): sequencing the most valuable type-strain genomes for metagenomic binning, comparative biology and taxonomic classification.</title>
        <authorList>
            <person name="Goeker M."/>
        </authorList>
    </citation>
    <scope>NUCLEOTIDE SEQUENCE [LARGE SCALE GENOMIC DNA]</scope>
    <source>
        <strain evidence="2 3">DSM 14823</strain>
    </source>
</reference>
<dbReference type="PANTHER" id="PTHR12110:SF53">
    <property type="entry name" value="BLR5974 PROTEIN"/>
    <property type="match status" value="1"/>
</dbReference>
<evidence type="ECO:0000313" key="3">
    <source>
        <dbReference type="Proteomes" id="UP000245959"/>
    </source>
</evidence>
<proteinExistence type="predicted"/>
<dbReference type="InterPro" id="IPR036237">
    <property type="entry name" value="Xyl_isomerase-like_sf"/>
</dbReference>
<sequence length="263" mass="29194">MQDQHRWGISTLGCPELSLPEAAALAERFGFRLLELRALSGNCKLASNLKLPENAGEFRRLAGEGRITLLGSGFGLSDPEADFCELEELSEIADAAGIAHIRIFGGMPFEHPVDDAAVAAARRNLKRYRALGRRCRLALETHDGYSSAAKCTELFRRLGEPLPVVWDVHHTVNIGGEPFRESFGLLKENVIEVHLKDSRVESGRRLACLPAEGDFPAADFLAFLAEHSPATPVIFEYEKLWEPHLPPLETALEAFRKNWMRPA</sequence>